<dbReference type="GO" id="GO:0004222">
    <property type="term" value="F:metalloendopeptidase activity"/>
    <property type="evidence" value="ECO:0007669"/>
    <property type="project" value="TreeGrafter"/>
</dbReference>
<name>A0A5R9F8D2_9BACL</name>
<gene>
    <name evidence="5" type="ORF">FCL54_05100</name>
</gene>
<dbReference type="CDD" id="cd12797">
    <property type="entry name" value="M23_peptidase"/>
    <property type="match status" value="1"/>
</dbReference>
<sequence>MSGLTAAFSPQIAEANSNQEKLKEIQEKKSQNLQERQQKESEIQGVQEEQDKVAAEIKRLDTAVSDAENKIEAKQQEIDQTKENIAKLQEEIKVLEKRIAERDKLLKDRVKAMYQNGGTVDYLDVLMGAKSFGDFLERVMALNTIAEQDKNILEEHKADKLALEEKKAEVEAQLNDLEQKLGELEKLKADLNAKKAEKDALMKKLEKQEGELHSYVEDLKENAETLSAQEAAVKKEIARQKAAAEAAARKAAAEKAAREAAAAKKASSSNSNSGGGGNEPAPAPVSSHVGNSGFSWPTSGRVTSQIGSRWNKFHAGIDIAKSGSVPVRAAAAGTVFRSYLSGSYGNVVFITHYINGQTYTTVYAHMRNRAVSQGQTVSAGTYLGTMGNTGHSFGQHLHFELHKGSWNANKTNAVNPLNYLP</sequence>
<feature type="region of interest" description="Disordered" evidence="2">
    <location>
        <begin position="1"/>
        <end position="50"/>
    </location>
</feature>
<evidence type="ECO:0000259" key="4">
    <source>
        <dbReference type="Pfam" id="PF24568"/>
    </source>
</evidence>
<reference evidence="5 6" key="1">
    <citation type="submission" date="2019-04" db="EMBL/GenBank/DDBJ databases">
        <title>Bacillus caeni sp. nov., a bacterium isolated from mangrove sediment.</title>
        <authorList>
            <person name="Huang H."/>
            <person name="Mo K."/>
            <person name="Hu Y."/>
        </authorList>
    </citation>
    <scope>NUCLEOTIDE SEQUENCE [LARGE SCALE GENOMIC DNA]</scope>
    <source>
        <strain evidence="5 6">HB172195</strain>
    </source>
</reference>
<comment type="caution">
    <text evidence="5">The sequence shown here is derived from an EMBL/GenBank/DDBJ whole genome shotgun (WGS) entry which is preliminary data.</text>
</comment>
<dbReference type="OrthoDB" id="9805070at2"/>
<dbReference type="PANTHER" id="PTHR21666:SF270">
    <property type="entry name" value="MUREIN HYDROLASE ACTIVATOR ENVC"/>
    <property type="match status" value="1"/>
</dbReference>
<dbReference type="InterPro" id="IPR057309">
    <property type="entry name" value="PcsB_CC"/>
</dbReference>
<evidence type="ECO:0000259" key="3">
    <source>
        <dbReference type="Pfam" id="PF01551"/>
    </source>
</evidence>
<dbReference type="InterPro" id="IPR011055">
    <property type="entry name" value="Dup_hybrid_motif"/>
</dbReference>
<feature type="compositionally biased region" description="Basic and acidic residues" evidence="2">
    <location>
        <begin position="20"/>
        <end position="42"/>
    </location>
</feature>
<dbReference type="SUPFAM" id="SSF51261">
    <property type="entry name" value="Duplicated hybrid motif"/>
    <property type="match status" value="1"/>
</dbReference>
<dbReference type="EMBL" id="SWLG01000003">
    <property type="protein sequence ID" value="TLS38576.1"/>
    <property type="molecule type" value="Genomic_DNA"/>
</dbReference>
<feature type="domain" description="Peptidoglycan hydrolase PcsB coiled-coil" evidence="4">
    <location>
        <begin position="92"/>
        <end position="166"/>
    </location>
</feature>
<proteinExistence type="predicted"/>
<feature type="compositionally biased region" description="Low complexity" evidence="2">
    <location>
        <begin position="263"/>
        <end position="272"/>
    </location>
</feature>
<dbReference type="AlphaFoldDB" id="A0A5R9F8D2"/>
<protein>
    <submittedName>
        <fullName evidence="5">Peptidase M23</fullName>
    </submittedName>
</protein>
<evidence type="ECO:0000313" key="5">
    <source>
        <dbReference type="EMBL" id="TLS38576.1"/>
    </source>
</evidence>
<keyword evidence="6" id="KW-1185">Reference proteome</keyword>
<feature type="region of interest" description="Disordered" evidence="2">
    <location>
        <begin position="259"/>
        <end position="301"/>
    </location>
</feature>
<feature type="compositionally biased region" description="Polar residues" evidence="2">
    <location>
        <begin position="288"/>
        <end position="301"/>
    </location>
</feature>
<evidence type="ECO:0000256" key="2">
    <source>
        <dbReference type="SAM" id="MobiDB-lite"/>
    </source>
</evidence>
<organism evidence="5 6">
    <name type="scientific">Exobacillus caeni</name>
    <dbReference type="NCBI Taxonomy" id="2574798"/>
    <lineage>
        <taxon>Bacteria</taxon>
        <taxon>Bacillati</taxon>
        <taxon>Bacillota</taxon>
        <taxon>Bacilli</taxon>
        <taxon>Bacillales</taxon>
        <taxon>Guptibacillaceae</taxon>
        <taxon>Exobacillus</taxon>
    </lineage>
</organism>
<evidence type="ECO:0000313" key="6">
    <source>
        <dbReference type="Proteomes" id="UP000308230"/>
    </source>
</evidence>
<evidence type="ECO:0000256" key="1">
    <source>
        <dbReference type="ARBA" id="ARBA00022729"/>
    </source>
</evidence>
<keyword evidence="1" id="KW-0732">Signal</keyword>
<feature type="domain" description="M23ase beta-sheet core" evidence="3">
    <location>
        <begin position="312"/>
        <end position="410"/>
    </location>
</feature>
<dbReference type="Proteomes" id="UP000308230">
    <property type="component" value="Unassembled WGS sequence"/>
</dbReference>
<dbReference type="InterPro" id="IPR050570">
    <property type="entry name" value="Cell_wall_metabolism_enzyme"/>
</dbReference>
<dbReference type="Pfam" id="PF01551">
    <property type="entry name" value="Peptidase_M23"/>
    <property type="match status" value="1"/>
</dbReference>
<dbReference type="InterPro" id="IPR016047">
    <property type="entry name" value="M23ase_b-sheet_dom"/>
</dbReference>
<dbReference type="Gene3D" id="6.10.250.3150">
    <property type="match status" value="1"/>
</dbReference>
<dbReference type="PANTHER" id="PTHR21666">
    <property type="entry name" value="PEPTIDASE-RELATED"/>
    <property type="match status" value="1"/>
</dbReference>
<dbReference type="Pfam" id="PF24568">
    <property type="entry name" value="CC_PcsB"/>
    <property type="match status" value="1"/>
</dbReference>
<accession>A0A5R9F8D2</accession>
<dbReference type="Gene3D" id="2.70.70.10">
    <property type="entry name" value="Glucose Permease (Domain IIA)"/>
    <property type="match status" value="1"/>
</dbReference>